<protein>
    <submittedName>
        <fullName evidence="7">Sulfotransferase family protein</fullName>
    </submittedName>
</protein>
<evidence type="ECO:0000256" key="2">
    <source>
        <dbReference type="ARBA" id="ARBA00022679"/>
    </source>
</evidence>
<dbReference type="EMBL" id="CYPS01000011">
    <property type="protein sequence ID" value="CUH42057.1"/>
    <property type="molecule type" value="Genomic_DNA"/>
</dbReference>
<keyword evidence="8" id="KW-1185">Reference proteome</keyword>
<dbReference type="InterPro" id="IPR010635">
    <property type="entry name" value="Heparan_SO4-6-sulfoTrfase"/>
</dbReference>
<evidence type="ECO:0000256" key="1">
    <source>
        <dbReference type="ARBA" id="ARBA00004167"/>
    </source>
</evidence>
<dbReference type="InterPro" id="IPR027417">
    <property type="entry name" value="P-loop_NTPase"/>
</dbReference>
<evidence type="ECO:0000313" key="7">
    <source>
        <dbReference type="EMBL" id="CUH42057.1"/>
    </source>
</evidence>
<proteinExistence type="predicted"/>
<sequence length="329" mass="37502">MKEKLVFLHLPKTGGTSLHHLLSQSFEQKEICPERYNFLMSMNESDLSQYRFFSGHFSLKDVPLALRNQNVVSVFRDPKERLLSEFYYLRGLTWDFVEEHGIEHAAIAKRSDLLTWLRGQDDIGTILRALAVPDIDQRGEEIFKSEAIESARRSMRSLTAIGIFELFDVTVAHIHATLGLKIPAKTTHMQITPGSGKVGVVSSPFDSSAEKRFERTPQIEEELDRLTELDRQLYDYSRELFHAQVSANGLTLAKALLNLNERIGAERDAVLADYDKALSERNTVTVERDIALSERDIALSERDALSAACDHAKRYPWKYVKHAAKLRLQ</sequence>
<evidence type="ECO:0000256" key="6">
    <source>
        <dbReference type="ARBA" id="ARBA00023180"/>
    </source>
</evidence>
<dbReference type="Proteomes" id="UP000050786">
    <property type="component" value="Unassembled WGS sequence"/>
</dbReference>
<dbReference type="PANTHER" id="PTHR12812">
    <property type="entry name" value="HEPARAN SULFATE 6-O-SULFOTRANSFERASE 3"/>
    <property type="match status" value="1"/>
</dbReference>
<comment type="subcellular location">
    <subcellularLocation>
        <location evidence="1">Membrane</location>
        <topology evidence="1">Single-pass membrane protein</topology>
    </subcellularLocation>
</comment>
<keyword evidence="5" id="KW-0472">Membrane</keyword>
<evidence type="ECO:0000313" key="8">
    <source>
        <dbReference type="Proteomes" id="UP000050786"/>
    </source>
</evidence>
<reference evidence="8" key="1">
    <citation type="submission" date="2015-09" db="EMBL/GenBank/DDBJ databases">
        <authorList>
            <person name="Rodrigo-Torres L."/>
            <person name="Arahal D.R."/>
        </authorList>
    </citation>
    <scope>NUCLEOTIDE SEQUENCE [LARGE SCALE GENOMIC DNA]</scope>
    <source>
        <strain evidence="8">CECT 4293</strain>
    </source>
</reference>
<accession>A0A0P1E260</accession>
<evidence type="ECO:0000256" key="5">
    <source>
        <dbReference type="ARBA" id="ARBA00023136"/>
    </source>
</evidence>
<keyword evidence="4" id="KW-1133">Transmembrane helix</keyword>
<dbReference type="Gene3D" id="3.40.50.300">
    <property type="entry name" value="P-loop containing nucleotide triphosphate hydrolases"/>
    <property type="match status" value="1"/>
</dbReference>
<dbReference type="PANTHER" id="PTHR12812:SF0">
    <property type="entry name" value="HEPARAN-SULFATE 6-O-SULFOTRANSFERASE"/>
    <property type="match status" value="1"/>
</dbReference>
<name>A0A0P1E260_9RHOB</name>
<evidence type="ECO:0000256" key="3">
    <source>
        <dbReference type="ARBA" id="ARBA00022692"/>
    </source>
</evidence>
<dbReference type="AlphaFoldDB" id="A0A0P1E260"/>
<keyword evidence="3" id="KW-0812">Transmembrane</keyword>
<dbReference type="GO" id="GO:0017095">
    <property type="term" value="F:heparan sulfate 6-sulfotransferase activity"/>
    <property type="evidence" value="ECO:0007669"/>
    <property type="project" value="TreeGrafter"/>
</dbReference>
<dbReference type="GO" id="GO:0016020">
    <property type="term" value="C:membrane"/>
    <property type="evidence" value="ECO:0007669"/>
    <property type="project" value="UniProtKB-SubCell"/>
</dbReference>
<keyword evidence="6" id="KW-0325">Glycoprotein</keyword>
<gene>
    <name evidence="7" type="ORF">RUM4293_00942</name>
</gene>
<evidence type="ECO:0000256" key="4">
    <source>
        <dbReference type="ARBA" id="ARBA00022989"/>
    </source>
</evidence>
<keyword evidence="2 7" id="KW-0808">Transferase</keyword>
<organism evidence="7 8">
    <name type="scientific">Ruegeria atlantica</name>
    <dbReference type="NCBI Taxonomy" id="81569"/>
    <lineage>
        <taxon>Bacteria</taxon>
        <taxon>Pseudomonadati</taxon>
        <taxon>Pseudomonadota</taxon>
        <taxon>Alphaproteobacteria</taxon>
        <taxon>Rhodobacterales</taxon>
        <taxon>Roseobacteraceae</taxon>
        <taxon>Ruegeria</taxon>
    </lineage>
</organism>
<dbReference type="RefSeq" id="WP_058272174.1">
    <property type="nucleotide sequence ID" value="NZ_CYPS01000011.1"/>
</dbReference>
<dbReference type="SUPFAM" id="SSF52540">
    <property type="entry name" value="P-loop containing nucleoside triphosphate hydrolases"/>
    <property type="match status" value="1"/>
</dbReference>